<keyword evidence="1" id="KW-0732">Signal</keyword>
<sequence>MNKLLFLIIPFTFSLQGVTFAAAVQSYVHPIININTIMGKSQLVFYEASNNEGPEYCGGEGTGIIAKVITPKKEIIIDCYDLYKEMPKVLTVVLKKTSNNKYPKIFVLTSTFDSNAAIDGTLYQVHSYDTSKQSIPEIKLSSKFSCIDGYSYEEKRKLTCDLKNANAIKKLF</sequence>
<keyword evidence="3" id="KW-1185">Reference proteome</keyword>
<dbReference type="OrthoDB" id="9900307at2"/>
<proteinExistence type="predicted"/>
<gene>
    <name evidence="2" type="ORF">SAMN02982990_04112</name>
</gene>
<dbReference type="EMBL" id="FMWJ01000031">
    <property type="protein sequence ID" value="SCZ72745.1"/>
    <property type="molecule type" value="Genomic_DNA"/>
</dbReference>
<evidence type="ECO:0000313" key="2">
    <source>
        <dbReference type="EMBL" id="SCZ72745.1"/>
    </source>
</evidence>
<dbReference type="AlphaFoldDB" id="A0A1G5RF92"/>
<accession>A0A1G5RF92</accession>
<evidence type="ECO:0000256" key="1">
    <source>
        <dbReference type="SAM" id="SignalP"/>
    </source>
</evidence>
<dbReference type="GeneID" id="45657139"/>
<protein>
    <submittedName>
        <fullName evidence="2">Uncharacterized protein</fullName>
    </submittedName>
</protein>
<evidence type="ECO:0000313" key="3">
    <source>
        <dbReference type="Proteomes" id="UP000183223"/>
    </source>
</evidence>
<organism evidence="2 3">
    <name type="scientific">Photorhabdus luminescens</name>
    <name type="common">Xenorhabdus luminescens</name>
    <dbReference type="NCBI Taxonomy" id="29488"/>
    <lineage>
        <taxon>Bacteria</taxon>
        <taxon>Pseudomonadati</taxon>
        <taxon>Pseudomonadota</taxon>
        <taxon>Gammaproteobacteria</taxon>
        <taxon>Enterobacterales</taxon>
        <taxon>Morganellaceae</taxon>
        <taxon>Photorhabdus</taxon>
    </lineage>
</organism>
<dbReference type="RefSeq" id="WP_049584254.1">
    <property type="nucleotide sequence ID" value="NZ_CAWQXX010000048.1"/>
</dbReference>
<name>A0A1G5RF92_PHOLU</name>
<dbReference type="Proteomes" id="UP000183223">
    <property type="component" value="Unassembled WGS sequence"/>
</dbReference>
<reference evidence="3" key="1">
    <citation type="submission" date="2016-10" db="EMBL/GenBank/DDBJ databases">
        <authorList>
            <person name="Varghese N."/>
            <person name="Submissions S."/>
        </authorList>
    </citation>
    <scope>NUCLEOTIDE SEQUENCE [LARGE SCALE GENOMIC DNA]</scope>
    <source>
        <strain evidence="3">ATCC 29999</strain>
    </source>
</reference>
<feature type="chain" id="PRO_5010204971" evidence="1">
    <location>
        <begin position="22"/>
        <end position="172"/>
    </location>
</feature>
<feature type="signal peptide" evidence="1">
    <location>
        <begin position="1"/>
        <end position="21"/>
    </location>
</feature>